<name>A0A0E9UUZ1_ANGAN</name>
<evidence type="ECO:0000313" key="1">
    <source>
        <dbReference type="EMBL" id="JAH69015.1"/>
    </source>
</evidence>
<dbReference type="AlphaFoldDB" id="A0A0E9UUZ1"/>
<reference evidence="1" key="1">
    <citation type="submission" date="2014-11" db="EMBL/GenBank/DDBJ databases">
        <authorList>
            <person name="Amaro Gonzalez C."/>
        </authorList>
    </citation>
    <scope>NUCLEOTIDE SEQUENCE</scope>
</reference>
<sequence length="64" mass="7435">MLSNNSHLTPQLSRTRSEDHWLQDMLLQHLNFQPCSLSFLTIPVLYTKNCFINVSIRTQLNSST</sequence>
<reference evidence="1" key="2">
    <citation type="journal article" date="2015" name="Fish Shellfish Immunol.">
        <title>Early steps in the European eel (Anguilla anguilla)-Vibrio vulnificus interaction in the gills: Role of the RtxA13 toxin.</title>
        <authorList>
            <person name="Callol A."/>
            <person name="Pajuelo D."/>
            <person name="Ebbesson L."/>
            <person name="Teles M."/>
            <person name="MacKenzie S."/>
            <person name="Amaro C."/>
        </authorList>
    </citation>
    <scope>NUCLEOTIDE SEQUENCE</scope>
</reference>
<accession>A0A0E9UUZ1</accession>
<proteinExistence type="predicted"/>
<dbReference type="EMBL" id="GBXM01039562">
    <property type="protein sequence ID" value="JAH69015.1"/>
    <property type="molecule type" value="Transcribed_RNA"/>
</dbReference>
<protein>
    <submittedName>
        <fullName evidence="1">Uncharacterized protein</fullName>
    </submittedName>
</protein>
<organism evidence="1">
    <name type="scientific">Anguilla anguilla</name>
    <name type="common">European freshwater eel</name>
    <name type="synonym">Muraena anguilla</name>
    <dbReference type="NCBI Taxonomy" id="7936"/>
    <lineage>
        <taxon>Eukaryota</taxon>
        <taxon>Metazoa</taxon>
        <taxon>Chordata</taxon>
        <taxon>Craniata</taxon>
        <taxon>Vertebrata</taxon>
        <taxon>Euteleostomi</taxon>
        <taxon>Actinopterygii</taxon>
        <taxon>Neopterygii</taxon>
        <taxon>Teleostei</taxon>
        <taxon>Anguilliformes</taxon>
        <taxon>Anguillidae</taxon>
        <taxon>Anguilla</taxon>
    </lineage>
</organism>